<evidence type="ECO:0000313" key="15">
    <source>
        <dbReference type="EMBL" id="KAJ2678965.1"/>
    </source>
</evidence>
<evidence type="ECO:0000256" key="13">
    <source>
        <dbReference type="RuleBase" id="RU361193"/>
    </source>
</evidence>
<keyword evidence="14" id="KW-0472">Membrane</keyword>
<accession>A0A9W8G541</accession>
<dbReference type="GO" id="GO:0005975">
    <property type="term" value="P:carbohydrate metabolic process"/>
    <property type="evidence" value="ECO:0007669"/>
    <property type="project" value="InterPro"/>
</dbReference>
<feature type="active site" evidence="10">
    <location>
        <position position="505"/>
    </location>
</feature>
<feature type="active site" description="Proton donor" evidence="10">
    <location>
        <position position="461"/>
    </location>
</feature>
<gene>
    <name evidence="15" type="primary">MNS1</name>
    <name evidence="15" type="ORF">GGI25_001954</name>
</gene>
<proteinExistence type="inferred from homology"/>
<dbReference type="PRINTS" id="PR00747">
    <property type="entry name" value="GLYHDRLASE47"/>
</dbReference>
<dbReference type="EC" id="3.2.1.-" evidence="13"/>
<sequence>MVYHYFRLLWRNRRVRYAFMVVGIFALTILFKSGRVSDMHLGASTKASVQREKWLKDANFIPTKEYNDLLNKRFSRPSPWSGYTGPRWQASFKQHKELNGVIRKMLSNGKDELNAENKQTQTRRNRVAIAAKQAWDAYKRDAFGWDEHSPLSHSGSNLTTQGIGYFIADVLDTLWLVGLMDEYKEGRDYLANRVTFDQPGAVSLFEATIRVLGGLLSAYHLSGERDSELLRLADELGSRLSKSFNTQSGIPPETAILRLNQQPYVYESSTAEITTLQLEFRYLAKLTGNYTYKKNVDNIMGIIFKAQKWDGLAAVYFNAQSARFTGDVARLGSRGDSYYEYLLKQWIQTKQTEPVFRKEYDVAMEGVKRYLVTVSPNQHFTYVGELLGLPSSKPVFSPKMDHLVCFLGGNLALGATKGASLAEIAPLTLTARDREDLILARELTETCVHMYFDTASGLAPEITHFRHLNLETGVENAFDNSTQLVKPDGDILVSIGDRHSLLRPETVESLFILWRITGEDKWREYGWRIFESFERWAKLQQGGFAMLQDVTVVPPVHGDKMETFFVSETLKYLYLLFSDSNTVPLTRYVFNTEAHPLPLFTWN</sequence>
<feature type="active site" description="Proton donor" evidence="10">
    <location>
        <position position="206"/>
    </location>
</feature>
<dbReference type="InterPro" id="IPR050749">
    <property type="entry name" value="Glycosyl_Hydrolase_47"/>
</dbReference>
<evidence type="ECO:0000256" key="9">
    <source>
        <dbReference type="ARBA" id="ARBA00048605"/>
    </source>
</evidence>
<protein>
    <recommendedName>
        <fullName evidence="13">alpha-1,2-Mannosidase</fullName>
        <ecNumber evidence="13">3.2.1.-</ecNumber>
    </recommendedName>
</protein>
<dbReference type="SUPFAM" id="SSF48225">
    <property type="entry name" value="Seven-hairpin glycosidases"/>
    <property type="match status" value="1"/>
</dbReference>
<dbReference type="Proteomes" id="UP001151518">
    <property type="component" value="Unassembled WGS sequence"/>
</dbReference>
<dbReference type="GO" id="GO:0005509">
    <property type="term" value="F:calcium ion binding"/>
    <property type="evidence" value="ECO:0007669"/>
    <property type="project" value="InterPro"/>
</dbReference>
<keyword evidence="6 11" id="KW-0106">Calcium</keyword>
<keyword evidence="5 13" id="KW-0378">Hydrolase</keyword>
<keyword evidence="7 12" id="KW-1015">Disulfide bond</keyword>
<feature type="transmembrane region" description="Helical" evidence="14">
    <location>
        <begin position="15"/>
        <end position="31"/>
    </location>
</feature>
<dbReference type="PANTHER" id="PTHR11742:SF55">
    <property type="entry name" value="ENDOPLASMIC RETICULUM MANNOSYL-OLIGOSACCHARIDE 1,2-ALPHA-MANNOSIDASE"/>
    <property type="match status" value="1"/>
</dbReference>
<evidence type="ECO:0000256" key="14">
    <source>
        <dbReference type="SAM" id="Phobius"/>
    </source>
</evidence>
<feature type="disulfide bond" evidence="12">
    <location>
        <begin position="405"/>
        <end position="447"/>
    </location>
</feature>
<evidence type="ECO:0000256" key="3">
    <source>
        <dbReference type="ARBA" id="ARBA00007658"/>
    </source>
</evidence>
<organism evidence="15 16">
    <name type="scientific">Coemansia spiralis</name>
    <dbReference type="NCBI Taxonomy" id="417178"/>
    <lineage>
        <taxon>Eukaryota</taxon>
        <taxon>Fungi</taxon>
        <taxon>Fungi incertae sedis</taxon>
        <taxon>Zoopagomycota</taxon>
        <taxon>Kickxellomycotina</taxon>
        <taxon>Kickxellomycetes</taxon>
        <taxon>Kickxellales</taxon>
        <taxon>Kickxellaceae</taxon>
        <taxon>Coemansia</taxon>
    </lineage>
</organism>
<evidence type="ECO:0000256" key="4">
    <source>
        <dbReference type="ARBA" id="ARBA00022723"/>
    </source>
</evidence>
<evidence type="ECO:0000256" key="8">
    <source>
        <dbReference type="ARBA" id="ARBA00047669"/>
    </source>
</evidence>
<evidence type="ECO:0000256" key="6">
    <source>
        <dbReference type="ARBA" id="ARBA00022837"/>
    </source>
</evidence>
<dbReference type="GO" id="GO:0016020">
    <property type="term" value="C:membrane"/>
    <property type="evidence" value="ECO:0007669"/>
    <property type="project" value="InterPro"/>
</dbReference>
<evidence type="ECO:0000256" key="12">
    <source>
        <dbReference type="PIRSR" id="PIRSR601382-3"/>
    </source>
</evidence>
<comment type="catalytic activity">
    <reaction evidence="9">
        <text>N(4)-(alpha-D-Man-(1-&gt;2)-alpha-D-Man-(1-&gt;2)-alpha-D-Man-(1-&gt;3)-[alpha-D-Man-(1-&gt;2)-alpha-D-Man-(1-&gt;3)-[alpha-D-Man-(1-&gt;2)-alpha-D-Man-(1-&gt;6)]-alpha-D-Man-(1-&gt;6)]-beta-D-Man-(1-&gt;4)-beta-D-GlcNAc-(1-&gt;4)-beta-D-GlcNAc)-L-asparaginyl-[protein] (N-glucan mannose isomer 9A1,2,3B1,2,3) + 4 H2O = N(4)-(alpha-D-Man-(1-&gt;3)-[alpha-D-Man-(1-&gt;3)-[alpha-D-Man-(1-&gt;6)]-alpha-D-Man-(1-&gt;6)]-beta-D-Man-(1-&gt;4)-beta-D-GlcNAc-(1-&gt;4)-beta-D-GlcNAc)-L-asparaginyl-[protein] (N-glucan mannose isomer 5A1,2) + 4 beta-D-mannose</text>
        <dbReference type="Rhea" id="RHEA:56008"/>
        <dbReference type="Rhea" id="RHEA-COMP:14356"/>
        <dbReference type="Rhea" id="RHEA-COMP:14367"/>
        <dbReference type="ChEBI" id="CHEBI:15377"/>
        <dbReference type="ChEBI" id="CHEBI:28563"/>
        <dbReference type="ChEBI" id="CHEBI:59087"/>
        <dbReference type="ChEBI" id="CHEBI:139493"/>
        <dbReference type="EC" id="3.2.1.113"/>
    </reaction>
</comment>
<feature type="binding site" evidence="11">
    <location>
        <position position="592"/>
    </location>
    <ligand>
        <name>Ca(2+)</name>
        <dbReference type="ChEBI" id="CHEBI:29108"/>
    </ligand>
</feature>
<evidence type="ECO:0000256" key="11">
    <source>
        <dbReference type="PIRSR" id="PIRSR601382-2"/>
    </source>
</evidence>
<keyword evidence="14" id="KW-1133">Transmembrane helix</keyword>
<comment type="cofactor">
    <cofactor evidence="1 11">
        <name>Ca(2+)</name>
        <dbReference type="ChEBI" id="CHEBI:29108"/>
    </cofactor>
</comment>
<comment type="similarity">
    <text evidence="3 13">Belongs to the glycosyl hydrolase 47 family.</text>
</comment>
<keyword evidence="14" id="KW-0812">Transmembrane</keyword>
<comment type="caution">
    <text evidence="15">The sequence shown here is derived from an EMBL/GenBank/DDBJ whole genome shotgun (WGS) entry which is preliminary data.</text>
</comment>
<dbReference type="GO" id="GO:0005783">
    <property type="term" value="C:endoplasmic reticulum"/>
    <property type="evidence" value="ECO:0007669"/>
    <property type="project" value="TreeGrafter"/>
</dbReference>
<evidence type="ECO:0000256" key="2">
    <source>
        <dbReference type="ARBA" id="ARBA00004922"/>
    </source>
</evidence>
<evidence type="ECO:0000256" key="7">
    <source>
        <dbReference type="ARBA" id="ARBA00023157"/>
    </source>
</evidence>
<evidence type="ECO:0000313" key="16">
    <source>
        <dbReference type="Proteomes" id="UP001151518"/>
    </source>
</evidence>
<evidence type="ECO:0000256" key="10">
    <source>
        <dbReference type="PIRSR" id="PIRSR601382-1"/>
    </source>
</evidence>
<feature type="active site" evidence="10">
    <location>
        <position position="336"/>
    </location>
</feature>
<dbReference type="GO" id="GO:0036503">
    <property type="term" value="P:ERAD pathway"/>
    <property type="evidence" value="ECO:0007669"/>
    <property type="project" value="UniProtKB-ARBA"/>
</dbReference>
<dbReference type="AlphaFoldDB" id="A0A9W8G541"/>
<dbReference type="InterPro" id="IPR036026">
    <property type="entry name" value="Seven-hairpin_glycosidases"/>
</dbReference>
<dbReference type="OrthoDB" id="8118055at2759"/>
<dbReference type="InterPro" id="IPR012341">
    <property type="entry name" value="6hp_glycosidase-like_sf"/>
</dbReference>
<dbReference type="EMBL" id="JANBTW010000016">
    <property type="protein sequence ID" value="KAJ2678965.1"/>
    <property type="molecule type" value="Genomic_DNA"/>
</dbReference>
<dbReference type="Pfam" id="PF01532">
    <property type="entry name" value="Glyco_hydro_47"/>
    <property type="match status" value="1"/>
</dbReference>
<dbReference type="GO" id="GO:0004571">
    <property type="term" value="F:mannosyl-oligosaccharide 1,2-alpha-mannosidase activity"/>
    <property type="evidence" value="ECO:0007669"/>
    <property type="project" value="UniProtKB-EC"/>
</dbReference>
<name>A0A9W8G541_9FUNG</name>
<dbReference type="InterPro" id="IPR001382">
    <property type="entry name" value="Glyco_hydro_47"/>
</dbReference>
<keyword evidence="13 15" id="KW-0326">Glycosidase</keyword>
<dbReference type="PANTHER" id="PTHR11742">
    <property type="entry name" value="MANNOSYL-OLIGOSACCHARIDE ALPHA-1,2-MANNOSIDASE-RELATED"/>
    <property type="match status" value="1"/>
</dbReference>
<keyword evidence="4 11" id="KW-0479">Metal-binding</keyword>
<comment type="catalytic activity">
    <reaction evidence="8">
        <text>N(4)-(alpha-D-Man-(1-&gt;2)-alpha-D-Man-(1-&gt;2)-alpha-D-Man-(1-&gt;3)-[alpha-D-Man-(1-&gt;3)-[alpha-D-Man-(1-&gt;2)-alpha-D-Man-(1-&gt;6)]-alpha-D-Man-(1-&gt;6)]-beta-D-Man-(1-&gt;4)-beta-D-GlcNAc-(1-&gt;4)-beta-D-GlcNAc)-L-asparaginyl-[protein] (N-glucan mannose isomer 8A1,2,3B1,3) + 3 H2O = N(4)-(alpha-D-Man-(1-&gt;3)-[alpha-D-Man-(1-&gt;3)-[alpha-D-Man-(1-&gt;6)]-alpha-D-Man-(1-&gt;6)]-beta-D-Man-(1-&gt;4)-beta-D-GlcNAc-(1-&gt;4)-beta-D-GlcNAc)-L-asparaginyl-[protein] (N-glucan mannose isomer 5A1,2) + 3 beta-D-mannose</text>
        <dbReference type="Rhea" id="RHEA:56028"/>
        <dbReference type="Rhea" id="RHEA-COMP:14358"/>
        <dbReference type="Rhea" id="RHEA-COMP:14367"/>
        <dbReference type="ChEBI" id="CHEBI:15377"/>
        <dbReference type="ChEBI" id="CHEBI:28563"/>
        <dbReference type="ChEBI" id="CHEBI:59087"/>
        <dbReference type="ChEBI" id="CHEBI:60628"/>
        <dbReference type="EC" id="3.2.1.113"/>
    </reaction>
</comment>
<evidence type="ECO:0000256" key="1">
    <source>
        <dbReference type="ARBA" id="ARBA00001913"/>
    </source>
</evidence>
<comment type="pathway">
    <text evidence="2">Protein modification; protein glycosylation.</text>
</comment>
<dbReference type="Gene3D" id="1.50.10.10">
    <property type="match status" value="1"/>
</dbReference>
<reference evidence="15" key="1">
    <citation type="submission" date="2022-07" db="EMBL/GenBank/DDBJ databases">
        <title>Phylogenomic reconstructions and comparative analyses of Kickxellomycotina fungi.</title>
        <authorList>
            <person name="Reynolds N.K."/>
            <person name="Stajich J.E."/>
            <person name="Barry K."/>
            <person name="Grigoriev I.V."/>
            <person name="Crous P."/>
            <person name="Smith M.E."/>
        </authorList>
    </citation>
    <scope>NUCLEOTIDE SEQUENCE</scope>
    <source>
        <strain evidence="15">NRRL 3115</strain>
    </source>
</reference>
<evidence type="ECO:0000256" key="5">
    <source>
        <dbReference type="ARBA" id="ARBA00022801"/>
    </source>
</evidence>